<keyword evidence="2" id="KW-1185">Reference proteome</keyword>
<dbReference type="Proteomes" id="UP000830970">
    <property type="component" value="Segment"/>
</dbReference>
<name>A0AAE8YC45_9CAUD</name>
<dbReference type="RefSeq" id="YP_010844445.1">
    <property type="nucleotide sequence ID" value="NC_079176.1"/>
</dbReference>
<protein>
    <recommendedName>
        <fullName evidence="3">Tail fiber assembly protein</fullName>
    </recommendedName>
</protein>
<dbReference type="EMBL" id="OK148439">
    <property type="protein sequence ID" value="UEN68358.1"/>
    <property type="molecule type" value="Genomic_DNA"/>
</dbReference>
<dbReference type="KEGG" id="vg:80831586"/>
<evidence type="ECO:0000313" key="1">
    <source>
        <dbReference type="EMBL" id="UEN68358.1"/>
    </source>
</evidence>
<organism evidence="1 2">
    <name type="scientific">Escherichia phage MLP1</name>
    <dbReference type="NCBI Taxonomy" id="2875839"/>
    <lineage>
        <taxon>Viruses</taxon>
        <taxon>Duplodnaviria</taxon>
        <taxon>Heunggongvirae</taxon>
        <taxon>Uroviricota</taxon>
        <taxon>Caudoviricetes</taxon>
        <taxon>Chaseviridae</taxon>
        <taxon>Cleopatravirinae</taxon>
        <taxon>Carltongylesvirus</taxon>
        <taxon>Carltongylesvirus MLP1</taxon>
    </lineage>
</organism>
<evidence type="ECO:0000313" key="2">
    <source>
        <dbReference type="Proteomes" id="UP000830970"/>
    </source>
</evidence>
<sequence>MTVILCKYEGFVENTNLTENQQVLKDEHKILFGCDKSGTCWYKIRKSLKDGTAKVVYENDGSIRHIDFGPGDTVATPLGGNIVELDALPEGVAEEMHFWKFDGKKFVPHTENRMLFNKFRQGKVISRLSEQIALLDSVFELKMQEKGDEEALLDLKKKRILVSRMDLTKTIDWKEF</sequence>
<accession>A0AAE8YC45</accession>
<dbReference type="GeneID" id="80831586"/>
<evidence type="ECO:0008006" key="3">
    <source>
        <dbReference type="Google" id="ProtNLM"/>
    </source>
</evidence>
<reference evidence="1" key="1">
    <citation type="submission" date="2021-09" db="EMBL/GenBank/DDBJ databases">
        <title>Characterization of novel lytic phages infecting both antibiotic-resistant Uropathogenic and intestinal Escherichia coli.</title>
        <authorList>
            <person name="Vera J."/>
            <person name="Sanchez P."/>
            <person name="Silva C."/>
            <person name="Molina R."/>
        </authorList>
    </citation>
    <scope>NUCLEOTIDE SEQUENCE</scope>
</reference>
<proteinExistence type="predicted"/>